<keyword evidence="2" id="KW-1185">Reference proteome</keyword>
<protein>
    <recommendedName>
        <fullName evidence="3">F-box domain-containing protein</fullName>
    </recommendedName>
</protein>
<name>A0A9P6E9L9_9AGAR</name>
<proteinExistence type="predicted"/>
<reference evidence="1" key="1">
    <citation type="submission" date="2020-11" db="EMBL/GenBank/DDBJ databases">
        <authorList>
            <consortium name="DOE Joint Genome Institute"/>
            <person name="Ahrendt S."/>
            <person name="Riley R."/>
            <person name="Andreopoulos W."/>
            <person name="Labutti K."/>
            <person name="Pangilinan J."/>
            <person name="Ruiz-Duenas F.J."/>
            <person name="Barrasa J.M."/>
            <person name="Sanchez-Garcia M."/>
            <person name="Camarero S."/>
            <person name="Miyauchi S."/>
            <person name="Serrano A."/>
            <person name="Linde D."/>
            <person name="Babiker R."/>
            <person name="Drula E."/>
            <person name="Ayuso-Fernandez I."/>
            <person name="Pacheco R."/>
            <person name="Padilla G."/>
            <person name="Ferreira P."/>
            <person name="Barriuso J."/>
            <person name="Kellner H."/>
            <person name="Castanera R."/>
            <person name="Alfaro M."/>
            <person name="Ramirez L."/>
            <person name="Pisabarro A.G."/>
            <person name="Kuo A."/>
            <person name="Tritt A."/>
            <person name="Lipzen A."/>
            <person name="He G."/>
            <person name="Yan M."/>
            <person name="Ng V."/>
            <person name="Cullen D."/>
            <person name="Martin F."/>
            <person name="Rosso M.-N."/>
            <person name="Henrissat B."/>
            <person name="Hibbett D."/>
            <person name="Martinez A.T."/>
            <person name="Grigoriev I.V."/>
        </authorList>
    </citation>
    <scope>NUCLEOTIDE SEQUENCE</scope>
    <source>
        <strain evidence="1">CBS 506.95</strain>
    </source>
</reference>
<accession>A0A9P6E9L9</accession>
<evidence type="ECO:0008006" key="3">
    <source>
        <dbReference type="Google" id="ProtNLM"/>
    </source>
</evidence>
<sequence>MNSPSLSMESVLQNPDLLMAILSVLLQSRPIVSSFYRTSVHLTLTQVCPLWRDLITKTPMFWTHIQFYCNKSDSELAVRQNLLVEMWLERSKNLPFSLILLEITRKNHTRPPYIPPQILQHSHRFHYLHLNMSIPFLYNLLSSQEHPDSAFCFLKSITITHSKRIRRSLNEEAPTFEFHQFAGSLTAVTTIRMMMQGEMVFSWMLLFNPSRLTTLDLVPSPCVLDFPLSVEKALSVLRQCPGLQEARLLCIDGDSSLADNLAIIHKSLRTLALYEPSQGRPTVGHILENLTTPLLHSLSITSMMEDLTLDAWRLDQFCSAWSMSRMMDFISRLSAPLQELRLKFPSKELDISLIGDILAHNPFLLAFSCSSKFTTFSNIKVQGILDAIKCEGKTSMTPKSLYFWYNTKTQVLTISSERLWRSEKLLETVIY</sequence>
<evidence type="ECO:0000313" key="2">
    <source>
        <dbReference type="Proteomes" id="UP000807306"/>
    </source>
</evidence>
<organism evidence="1 2">
    <name type="scientific">Crepidotus variabilis</name>
    <dbReference type="NCBI Taxonomy" id="179855"/>
    <lineage>
        <taxon>Eukaryota</taxon>
        <taxon>Fungi</taxon>
        <taxon>Dikarya</taxon>
        <taxon>Basidiomycota</taxon>
        <taxon>Agaricomycotina</taxon>
        <taxon>Agaricomycetes</taxon>
        <taxon>Agaricomycetidae</taxon>
        <taxon>Agaricales</taxon>
        <taxon>Agaricineae</taxon>
        <taxon>Crepidotaceae</taxon>
        <taxon>Crepidotus</taxon>
    </lineage>
</organism>
<gene>
    <name evidence="1" type="ORF">CPB83DRAFT_860376</name>
</gene>
<dbReference type="OrthoDB" id="10687818at2759"/>
<comment type="caution">
    <text evidence="1">The sequence shown here is derived from an EMBL/GenBank/DDBJ whole genome shotgun (WGS) entry which is preliminary data.</text>
</comment>
<dbReference type="Proteomes" id="UP000807306">
    <property type="component" value="Unassembled WGS sequence"/>
</dbReference>
<dbReference type="EMBL" id="MU157890">
    <property type="protein sequence ID" value="KAF9524995.1"/>
    <property type="molecule type" value="Genomic_DNA"/>
</dbReference>
<dbReference type="AlphaFoldDB" id="A0A9P6E9L9"/>
<evidence type="ECO:0000313" key="1">
    <source>
        <dbReference type="EMBL" id="KAF9524995.1"/>
    </source>
</evidence>